<dbReference type="Gene3D" id="3.30.70.590">
    <property type="entry name" value="Poly(A) polymerase predicted RNA binding domain"/>
    <property type="match status" value="1"/>
</dbReference>
<feature type="binding site" evidence="14">
    <location>
        <position position="120"/>
    </location>
    <ligand>
        <name>Mg(2+)</name>
        <dbReference type="ChEBI" id="CHEBI:18420"/>
        <label>2</label>
        <note>catalytic</note>
    </ligand>
</feature>
<feature type="binding site" evidence="13">
    <location>
        <position position="233"/>
    </location>
    <ligand>
        <name>ATP</name>
        <dbReference type="ChEBI" id="CHEBI:30616"/>
    </ligand>
</feature>
<dbReference type="GO" id="GO:0003723">
    <property type="term" value="F:RNA binding"/>
    <property type="evidence" value="ECO:0007669"/>
    <property type="project" value="UniProtKB-UniRule"/>
</dbReference>
<sequence>MSGAVANFLRGGGGVGGRDEKSKYLGVTAPVSTALPRPGDLEKSKELETVLHEYGLFESSDELNHRLQVLARINELVQHWIQEVSVAKGIPENVAQTTRGKIFTFGSYRLGVHTKGADIDTLCVAPRHVDRSDFFSSFVELLKQQPQVRDLRAVEEAFVPVIKMEFDGIELDMLFARLALKDIPPDQELRDMTLLKNLDMKCVRSLNGCRVTDEILHLVPDIPVFRTALRTIKLWAKKKGVYSNVLGYLGGVSWAMLVARTCQLYPHAAAATIIQKFFLVFSQWTWPKPVHLKAQTSVQHHIGGFSVWDPRTNVADRYHLMPIITPAYPEQNSTYNTSLSTRTIMTKAFKEGLETTEQILKGKATWHALFSPPKFFEQYKTFITLTAVAHTKDDLLTWYGLVESKIRTLITSIERQPAIEIAHINPQSYPVQPSQQAQLVAEAVRELAQTEGSTGDLAGGEPPNADDVHIEGVNWFIGLHFSQIKEKSSLDLTENVRSLREVIFRQAENIRILRKGMDINVTVLRKKDLPTILPPEEVARLPPPPERKRKSQQRKAIDGVTDGASGEPANKKQKIDGSAEQNVANSNGGVIGPEAPAAAGGKSSSDSPAEYGDGHGGTNAAIAAVSSNSSNSSSSNQTCHSKTLNNKVNAHGNGDVADATVVTTTTTTSGATSENQSDQG</sequence>
<accession>A0A7M7KDX2</accession>
<feature type="binding site" evidence="14">
    <location>
        <position position="120"/>
    </location>
    <ligand>
        <name>Mg(2+)</name>
        <dbReference type="ChEBI" id="CHEBI:18420"/>
        <label>1</label>
        <note>catalytic</note>
    </ligand>
</feature>
<feature type="binding site" evidence="13">
    <location>
        <position position="172"/>
    </location>
    <ligand>
        <name>ATP</name>
        <dbReference type="ChEBI" id="CHEBI:30616"/>
    </ligand>
</feature>
<comment type="cofactor">
    <cofactor evidence="1">
        <name>Mn(2+)</name>
        <dbReference type="ChEBI" id="CHEBI:29035"/>
    </cofactor>
</comment>
<comment type="catalytic activity">
    <reaction evidence="11 12">
        <text>RNA(n) + ATP = RNA(n)-3'-adenine ribonucleotide + diphosphate</text>
        <dbReference type="Rhea" id="RHEA:11332"/>
        <dbReference type="Rhea" id="RHEA-COMP:14527"/>
        <dbReference type="Rhea" id="RHEA-COMP:17347"/>
        <dbReference type="ChEBI" id="CHEBI:30616"/>
        <dbReference type="ChEBI" id="CHEBI:33019"/>
        <dbReference type="ChEBI" id="CHEBI:140395"/>
        <dbReference type="ChEBI" id="CHEBI:173115"/>
        <dbReference type="EC" id="2.7.7.19"/>
    </reaction>
</comment>
<evidence type="ECO:0000256" key="14">
    <source>
        <dbReference type="PIRSR" id="PIRSR018425-2"/>
    </source>
</evidence>
<feature type="binding site" evidence="13">
    <location>
        <position position="114"/>
    </location>
    <ligand>
        <name>ATP</name>
        <dbReference type="ChEBI" id="CHEBI:30616"/>
    </ligand>
</feature>
<feature type="binding site" evidence="14">
    <location>
        <position position="118"/>
    </location>
    <ligand>
        <name>Mg(2+)</name>
        <dbReference type="ChEBI" id="CHEBI:18420"/>
        <label>2</label>
        <note>catalytic</note>
    </ligand>
</feature>
<dbReference type="Pfam" id="PF20750">
    <property type="entry name" value="PAP_NTPase"/>
    <property type="match status" value="1"/>
</dbReference>
<evidence type="ECO:0000256" key="8">
    <source>
        <dbReference type="ARBA" id="ARBA00022840"/>
    </source>
</evidence>
<evidence type="ECO:0000313" key="19">
    <source>
        <dbReference type="EnsemblMetazoa" id="XP_022664325"/>
    </source>
</evidence>
<evidence type="ECO:0000256" key="15">
    <source>
        <dbReference type="SAM" id="MobiDB-lite"/>
    </source>
</evidence>
<evidence type="ECO:0000256" key="6">
    <source>
        <dbReference type="ARBA" id="ARBA00022723"/>
    </source>
</evidence>
<feature type="binding site" evidence="13">
    <location>
        <begin position="118"/>
        <end position="120"/>
    </location>
    <ligand>
        <name>ATP</name>
        <dbReference type="ChEBI" id="CHEBI:30616"/>
    </ligand>
</feature>
<evidence type="ECO:0000256" key="7">
    <source>
        <dbReference type="ARBA" id="ARBA00022741"/>
    </source>
</evidence>
<dbReference type="OMA" id="QTGCAER"/>
<dbReference type="GO" id="GO:0046872">
    <property type="term" value="F:metal ion binding"/>
    <property type="evidence" value="ECO:0007669"/>
    <property type="project" value="UniProtKB-KW"/>
</dbReference>
<dbReference type="SUPFAM" id="SSF81631">
    <property type="entry name" value="PAP/OAS1 substrate-binding domain"/>
    <property type="match status" value="1"/>
</dbReference>
<dbReference type="Gene3D" id="3.30.460.10">
    <property type="entry name" value="Beta Polymerase, domain 2"/>
    <property type="match status" value="1"/>
</dbReference>
<dbReference type="GO" id="GO:1990817">
    <property type="term" value="F:poly(A) RNA polymerase activity"/>
    <property type="evidence" value="ECO:0007669"/>
    <property type="project" value="UniProtKB-UniRule"/>
</dbReference>
<dbReference type="SUPFAM" id="SSF81301">
    <property type="entry name" value="Nucleotidyltransferase"/>
    <property type="match status" value="1"/>
</dbReference>
<feature type="region of interest" description="Disordered" evidence="15">
    <location>
        <begin position="534"/>
        <end position="680"/>
    </location>
</feature>
<dbReference type="EC" id="2.7.7.19" evidence="12"/>
<evidence type="ECO:0000256" key="9">
    <source>
        <dbReference type="ARBA" id="ARBA00022842"/>
    </source>
</evidence>
<name>A0A7M7KDX2_VARDE</name>
<feature type="compositionally biased region" description="Low complexity" evidence="15">
    <location>
        <begin position="626"/>
        <end position="636"/>
    </location>
</feature>
<feature type="domain" description="Poly(A) polymerase central" evidence="17">
    <location>
        <begin position="224"/>
        <end position="371"/>
    </location>
</feature>
<dbReference type="InterPro" id="IPR014492">
    <property type="entry name" value="PolyA_polymerase"/>
</dbReference>
<keyword evidence="8 12" id="KW-0067">ATP-binding</keyword>
<evidence type="ECO:0000256" key="12">
    <source>
        <dbReference type="PIRNR" id="PIRNR018425"/>
    </source>
</evidence>
<dbReference type="RefSeq" id="XP_022664325.1">
    <property type="nucleotide sequence ID" value="XM_022808590.1"/>
</dbReference>
<comment type="function">
    <text evidence="12">Polymerase that creates the 3'-poly(A) tail of mRNA's.</text>
</comment>
<dbReference type="InterPro" id="IPR007010">
    <property type="entry name" value="PolA_pol_RNA-bd_dom"/>
</dbReference>
<feature type="compositionally biased region" description="Low complexity" evidence="15">
    <location>
        <begin position="654"/>
        <end position="673"/>
    </location>
</feature>
<dbReference type="FunFam" id="1.10.1410.10:FF:000001">
    <property type="entry name" value="Putative poly(A) polymerase gamma"/>
    <property type="match status" value="1"/>
</dbReference>
<dbReference type="OrthoDB" id="412748at2759"/>
<keyword evidence="5 12" id="KW-0808">Transferase</keyword>
<comment type="subcellular location">
    <subcellularLocation>
        <location evidence="2 12">Nucleus</location>
    </subcellularLocation>
</comment>
<keyword evidence="7 12" id="KW-0547">Nucleotide-binding</keyword>
<feature type="binding site" evidence="14">
    <location>
        <position position="118"/>
    </location>
    <ligand>
        <name>Mg(2+)</name>
        <dbReference type="ChEBI" id="CHEBI:18420"/>
        <label>1</label>
        <note>catalytic</note>
    </ligand>
</feature>
<organism evidence="19 20">
    <name type="scientific">Varroa destructor</name>
    <name type="common">Honeybee mite</name>
    <dbReference type="NCBI Taxonomy" id="109461"/>
    <lineage>
        <taxon>Eukaryota</taxon>
        <taxon>Metazoa</taxon>
        <taxon>Ecdysozoa</taxon>
        <taxon>Arthropoda</taxon>
        <taxon>Chelicerata</taxon>
        <taxon>Arachnida</taxon>
        <taxon>Acari</taxon>
        <taxon>Parasitiformes</taxon>
        <taxon>Mesostigmata</taxon>
        <taxon>Gamasina</taxon>
        <taxon>Dermanyssoidea</taxon>
        <taxon>Varroidae</taxon>
        <taxon>Varroa</taxon>
    </lineage>
</organism>
<evidence type="ECO:0000256" key="10">
    <source>
        <dbReference type="ARBA" id="ARBA00023242"/>
    </source>
</evidence>
<feature type="domain" description="Poly(A) polymerase RNA-binding" evidence="16">
    <location>
        <begin position="374"/>
        <end position="536"/>
    </location>
</feature>
<feature type="compositionally biased region" description="Polar residues" evidence="15">
    <location>
        <begin position="579"/>
        <end position="588"/>
    </location>
</feature>
<feature type="binding site" evidence="13">
    <location>
        <begin position="251"/>
        <end position="252"/>
    </location>
    <ligand>
        <name>ATP</name>
        <dbReference type="ChEBI" id="CHEBI:30616"/>
    </ligand>
</feature>
<dbReference type="PANTHER" id="PTHR10682:SF10">
    <property type="entry name" value="POLYNUCLEOTIDE ADENYLYLTRANSFERASE"/>
    <property type="match status" value="1"/>
</dbReference>
<feature type="domain" description="Poly(A) polymerase nucleotidyltransferase" evidence="18">
    <location>
        <begin position="26"/>
        <end position="219"/>
    </location>
</feature>
<keyword evidence="6 14" id="KW-0479">Metal-binding</keyword>
<feature type="binding site" evidence="13">
    <location>
        <begin position="105"/>
        <end position="107"/>
    </location>
    <ligand>
        <name>ATP</name>
        <dbReference type="ChEBI" id="CHEBI:30616"/>
    </ligand>
</feature>
<evidence type="ECO:0000256" key="2">
    <source>
        <dbReference type="ARBA" id="ARBA00004123"/>
    </source>
</evidence>
<evidence type="ECO:0000259" key="16">
    <source>
        <dbReference type="Pfam" id="PF04926"/>
    </source>
</evidence>
<dbReference type="CTD" id="3273"/>
<protein>
    <recommendedName>
        <fullName evidence="12">Poly(A) polymerase</fullName>
        <ecNumber evidence="12">2.7.7.19</ecNumber>
    </recommendedName>
</protein>
<comment type="similarity">
    <text evidence="3 12">Belongs to the poly(A) polymerase family.</text>
</comment>
<dbReference type="FunFam" id="3.30.460.10:FF:000002">
    <property type="entry name" value="Poly(A) polymerase alpha, putative"/>
    <property type="match status" value="1"/>
</dbReference>
<evidence type="ECO:0000259" key="17">
    <source>
        <dbReference type="Pfam" id="PF04928"/>
    </source>
</evidence>
<dbReference type="GO" id="GO:0005634">
    <property type="term" value="C:nucleus"/>
    <property type="evidence" value="ECO:0007669"/>
    <property type="project" value="UniProtKB-SubCell"/>
</dbReference>
<dbReference type="SUPFAM" id="SSF55003">
    <property type="entry name" value="PAP/Archaeal CCA-adding enzyme, C-terminal domain"/>
    <property type="match status" value="1"/>
</dbReference>
<evidence type="ECO:0000256" key="13">
    <source>
        <dbReference type="PIRSR" id="PIRSR018425-1"/>
    </source>
</evidence>
<evidence type="ECO:0000313" key="20">
    <source>
        <dbReference type="Proteomes" id="UP000594260"/>
    </source>
</evidence>
<evidence type="ECO:0000256" key="1">
    <source>
        <dbReference type="ARBA" id="ARBA00001936"/>
    </source>
</evidence>
<dbReference type="AlphaFoldDB" id="A0A7M7KDX2"/>
<evidence type="ECO:0000256" key="5">
    <source>
        <dbReference type="ARBA" id="ARBA00022679"/>
    </source>
</evidence>
<keyword evidence="20" id="KW-1185">Reference proteome</keyword>
<keyword evidence="10 12" id="KW-0539">Nucleus</keyword>
<keyword evidence="9 14" id="KW-0460">Magnesium</keyword>
<keyword evidence="4 12" id="KW-0507">mRNA processing</keyword>
<dbReference type="InterPro" id="IPR048840">
    <property type="entry name" value="PolA_pol_NTPase"/>
</dbReference>
<proteinExistence type="inferred from homology"/>
<dbReference type="InterPro" id="IPR043519">
    <property type="entry name" value="NT_sf"/>
</dbReference>
<dbReference type="Proteomes" id="UP000594260">
    <property type="component" value="Unplaced"/>
</dbReference>
<evidence type="ECO:0000256" key="4">
    <source>
        <dbReference type="ARBA" id="ARBA00022664"/>
    </source>
</evidence>
<comment type="cofactor">
    <cofactor evidence="14">
        <name>Mg(2+)</name>
        <dbReference type="ChEBI" id="CHEBI:18420"/>
    </cofactor>
    <text evidence="14">Binds 2 magnesium ions. Also active with manganese.</text>
</comment>
<evidence type="ECO:0000256" key="3">
    <source>
        <dbReference type="ARBA" id="ARBA00010912"/>
    </source>
</evidence>
<dbReference type="Pfam" id="PF04926">
    <property type="entry name" value="PAP_RNA-bind"/>
    <property type="match status" value="1"/>
</dbReference>
<dbReference type="EnsemblMetazoa" id="XM_022808590">
    <property type="protein sequence ID" value="XP_022664325"/>
    <property type="gene ID" value="LOC111251710"/>
</dbReference>
<dbReference type="GO" id="GO:0031123">
    <property type="term" value="P:RNA 3'-end processing"/>
    <property type="evidence" value="ECO:0007669"/>
    <property type="project" value="InterPro"/>
</dbReference>
<dbReference type="InterPro" id="IPR011068">
    <property type="entry name" value="NuclTrfase_I-like_C"/>
</dbReference>
<feature type="binding site" evidence="14">
    <location>
        <position position="172"/>
    </location>
    <ligand>
        <name>Mg(2+)</name>
        <dbReference type="ChEBI" id="CHEBI:18420"/>
        <label>2</label>
        <note>catalytic</note>
    </ligand>
</feature>
<dbReference type="InterPro" id="IPR007012">
    <property type="entry name" value="PolA_pol_cen_dom"/>
</dbReference>
<dbReference type="GO" id="GO:0006397">
    <property type="term" value="P:mRNA processing"/>
    <property type="evidence" value="ECO:0007669"/>
    <property type="project" value="UniProtKB-KW"/>
</dbReference>
<reference evidence="19" key="1">
    <citation type="submission" date="2021-01" db="UniProtKB">
        <authorList>
            <consortium name="EnsemblMetazoa"/>
        </authorList>
    </citation>
    <scope>IDENTIFICATION</scope>
</reference>
<dbReference type="FunCoup" id="A0A7M7KDX2">
    <property type="interactions" value="2054"/>
</dbReference>
<dbReference type="PANTHER" id="PTHR10682">
    <property type="entry name" value="POLY A POLYMERASE"/>
    <property type="match status" value="1"/>
</dbReference>
<feature type="binding site" evidence="13">
    <location>
        <position position="242"/>
    </location>
    <ligand>
        <name>ATP</name>
        <dbReference type="ChEBI" id="CHEBI:30616"/>
    </ligand>
</feature>
<dbReference type="Pfam" id="PF04928">
    <property type="entry name" value="PAP_central"/>
    <property type="match status" value="1"/>
</dbReference>
<dbReference type="GO" id="GO:0005524">
    <property type="term" value="F:ATP binding"/>
    <property type="evidence" value="ECO:0007669"/>
    <property type="project" value="UniProtKB-UniRule"/>
</dbReference>
<evidence type="ECO:0000259" key="18">
    <source>
        <dbReference type="Pfam" id="PF20750"/>
    </source>
</evidence>
<dbReference type="GeneID" id="111251710"/>
<dbReference type="CDD" id="cd05402">
    <property type="entry name" value="NT_PAP_TUTase"/>
    <property type="match status" value="1"/>
</dbReference>
<dbReference type="Gene3D" id="1.10.1410.10">
    <property type="match status" value="1"/>
</dbReference>
<dbReference type="KEGG" id="vde:111251710"/>
<feature type="compositionally biased region" description="Polar residues" evidence="15">
    <location>
        <begin position="637"/>
        <end position="648"/>
    </location>
</feature>
<dbReference type="InParanoid" id="A0A7M7KDX2"/>
<dbReference type="PIRSF" id="PIRSF018425">
    <property type="entry name" value="PolyA_polymerase"/>
    <property type="match status" value="1"/>
</dbReference>
<evidence type="ECO:0000256" key="11">
    <source>
        <dbReference type="ARBA" id="ARBA00048830"/>
    </source>
</evidence>